<feature type="transmembrane region" description="Helical" evidence="1">
    <location>
        <begin position="71"/>
        <end position="92"/>
    </location>
</feature>
<comment type="caution">
    <text evidence="2">The sequence shown here is derived from an EMBL/GenBank/DDBJ whole genome shotgun (WGS) entry which is preliminary data.</text>
</comment>
<name>A0A177EB01_9BACT</name>
<evidence type="ECO:0000256" key="1">
    <source>
        <dbReference type="SAM" id="Phobius"/>
    </source>
</evidence>
<keyword evidence="1" id="KW-0472">Membrane</keyword>
<dbReference type="InterPro" id="IPR007272">
    <property type="entry name" value="Sulf_transp_TsuA/YedE"/>
</dbReference>
<feature type="transmembrane region" description="Helical" evidence="1">
    <location>
        <begin position="6"/>
        <end position="22"/>
    </location>
</feature>
<dbReference type="Proteomes" id="UP000076964">
    <property type="component" value="Unassembled WGS sequence"/>
</dbReference>
<gene>
    <name evidence="2" type="ORF">TH606_01935</name>
</gene>
<feature type="transmembrane region" description="Helical" evidence="1">
    <location>
        <begin position="42"/>
        <end position="65"/>
    </location>
</feature>
<dbReference type="STRING" id="1795632.TH606_01935"/>
<accession>A0A177EB01</accession>
<keyword evidence="3" id="KW-1185">Reference proteome</keyword>
<dbReference type="OrthoDB" id="9790409at2"/>
<keyword evidence="1" id="KW-0812">Transmembrane</keyword>
<dbReference type="EMBL" id="LSFI01000006">
    <property type="protein sequence ID" value="OAG28362.1"/>
    <property type="molecule type" value="Genomic_DNA"/>
</dbReference>
<dbReference type="AlphaFoldDB" id="A0A177EB01"/>
<organism evidence="2 3">
    <name type="scientific">Thermodesulfatator autotrophicus</name>
    <dbReference type="NCBI Taxonomy" id="1795632"/>
    <lineage>
        <taxon>Bacteria</taxon>
        <taxon>Pseudomonadati</taxon>
        <taxon>Thermodesulfobacteriota</taxon>
        <taxon>Thermodesulfobacteria</taxon>
        <taxon>Thermodesulfobacteriales</taxon>
        <taxon>Thermodesulfatatoraceae</taxon>
        <taxon>Thermodesulfatator</taxon>
    </lineage>
</organism>
<keyword evidence="1" id="KW-1133">Transmembrane helix</keyword>
<sequence>MELIMGLIAGIIWGYIFQRTRIIRFDKQVGLLLLEDFTVLKYLLSAVMVGSLGVNLLAQLGIITYSVKTTYLLANFLGGLIFGLGWALLGYCPGTSTGALAEGAIDAFFGILGGILGAIAFAHTYDWWKANIYPIGALGKVRIPELISMPPILVAVVFAAMLAVICYFLEKKNL</sequence>
<feature type="transmembrane region" description="Helical" evidence="1">
    <location>
        <begin position="104"/>
        <end position="128"/>
    </location>
</feature>
<evidence type="ECO:0000313" key="3">
    <source>
        <dbReference type="Proteomes" id="UP000076964"/>
    </source>
</evidence>
<evidence type="ECO:0000313" key="2">
    <source>
        <dbReference type="EMBL" id="OAG28362.1"/>
    </source>
</evidence>
<feature type="transmembrane region" description="Helical" evidence="1">
    <location>
        <begin position="148"/>
        <end position="169"/>
    </location>
</feature>
<reference evidence="2 3" key="1">
    <citation type="submission" date="2016-02" db="EMBL/GenBank/DDBJ databases">
        <title>Draft genome sequence of Thermodesulfatator sp. S606.</title>
        <authorList>
            <person name="Lai Q."/>
            <person name="Cao J."/>
            <person name="Dupont S."/>
            <person name="Shao Z."/>
            <person name="Jebbar M."/>
            <person name="Alain K."/>
        </authorList>
    </citation>
    <scope>NUCLEOTIDE SEQUENCE [LARGE SCALE GENOMIC DNA]</scope>
    <source>
        <strain evidence="2 3">S606</strain>
    </source>
</reference>
<proteinExistence type="predicted"/>
<dbReference type="Pfam" id="PF04143">
    <property type="entry name" value="Sulf_transp"/>
    <property type="match status" value="1"/>
</dbReference>
<dbReference type="RefSeq" id="WP_068541013.1">
    <property type="nucleotide sequence ID" value="NZ_LSFI01000006.1"/>
</dbReference>
<protein>
    <submittedName>
        <fullName evidence="2">Uncharacterized protein</fullName>
    </submittedName>
</protein>